<evidence type="ECO:0000259" key="5">
    <source>
        <dbReference type="PROSITE" id="PS51078"/>
    </source>
</evidence>
<dbReference type="InterPro" id="IPR036390">
    <property type="entry name" value="WH_DNA-bd_sf"/>
</dbReference>
<dbReference type="InterPro" id="IPR014757">
    <property type="entry name" value="Tscrpt_reg_IclR_C"/>
</dbReference>
<dbReference type="SUPFAM" id="SSF55781">
    <property type="entry name" value="GAF domain-like"/>
    <property type="match status" value="1"/>
</dbReference>
<keyword evidence="1" id="KW-0805">Transcription regulation</keyword>
<name>A0ABS0SD71_9HYPH</name>
<feature type="domain" description="IclR-ED" evidence="5">
    <location>
        <begin position="68"/>
        <end position="260"/>
    </location>
</feature>
<accession>A0ABS0SD71</accession>
<evidence type="ECO:0000256" key="3">
    <source>
        <dbReference type="ARBA" id="ARBA00023163"/>
    </source>
</evidence>
<dbReference type="SMART" id="SM00346">
    <property type="entry name" value="HTH_ICLR"/>
    <property type="match status" value="1"/>
</dbReference>
<dbReference type="PANTHER" id="PTHR30136:SF23">
    <property type="entry name" value="DNA-BINDING TRANSCRIPTIONAL ACTIVATOR MHPR"/>
    <property type="match status" value="1"/>
</dbReference>
<dbReference type="PROSITE" id="PS51077">
    <property type="entry name" value="HTH_ICLR"/>
    <property type="match status" value="1"/>
</dbReference>
<proteinExistence type="predicted"/>
<sequence>MQPQKASETISSLGRGLEVLSLLEKGGGVSLANLHRATGFSKSSLVRILNTLAEHGFIRRRGDGTWWLCWRAGRNAAAQRKMLLADRALELLPALTKLIGWPIDVFVYDRGMMELIETTRDNLNFEVVSVGHRVPVLASAVGRCWLGLCSDEERAQMIERLRRSASGYDRPAHNEDYCRELVETVRAEGHATRIRGYHSAITRPGNSNMAMAVPVLTSAGIAACLNVVWDTRFAAIPDFAEKWLSTLQDAASRLGQRIADDV</sequence>
<keyword evidence="2" id="KW-0238">DNA-binding</keyword>
<reference evidence="6 7" key="1">
    <citation type="submission" date="2020-10" db="EMBL/GenBank/DDBJ databases">
        <title>Aquamicrobium zhengzhouensis sp. nov., a exopolysaccharide producing bacterium isolated from farmland soil.</title>
        <authorList>
            <person name="Wang X."/>
        </authorList>
    </citation>
    <scope>NUCLEOTIDE SEQUENCE [LARGE SCALE GENOMIC DNA]</scope>
    <source>
        <strain evidence="7">cd-1</strain>
    </source>
</reference>
<evidence type="ECO:0000256" key="2">
    <source>
        <dbReference type="ARBA" id="ARBA00023125"/>
    </source>
</evidence>
<feature type="domain" description="HTH iclR-type" evidence="4">
    <location>
        <begin position="10"/>
        <end position="70"/>
    </location>
</feature>
<evidence type="ECO:0000313" key="7">
    <source>
        <dbReference type="Proteomes" id="UP000601789"/>
    </source>
</evidence>
<comment type="caution">
    <text evidence="6">The sequence shown here is derived from an EMBL/GenBank/DDBJ whole genome shotgun (WGS) entry which is preliminary data.</text>
</comment>
<dbReference type="InterPro" id="IPR005471">
    <property type="entry name" value="Tscrpt_reg_IclR_N"/>
</dbReference>
<dbReference type="InterPro" id="IPR050707">
    <property type="entry name" value="HTH_MetabolicPath_Reg"/>
</dbReference>
<evidence type="ECO:0000256" key="1">
    <source>
        <dbReference type="ARBA" id="ARBA00023015"/>
    </source>
</evidence>
<dbReference type="InterPro" id="IPR036388">
    <property type="entry name" value="WH-like_DNA-bd_sf"/>
</dbReference>
<protein>
    <submittedName>
        <fullName evidence="6">Helix-turn-helix domain-containing protein</fullName>
    </submittedName>
</protein>
<dbReference type="Proteomes" id="UP000601789">
    <property type="component" value="Unassembled WGS sequence"/>
</dbReference>
<dbReference type="PROSITE" id="PS51078">
    <property type="entry name" value="ICLR_ED"/>
    <property type="match status" value="1"/>
</dbReference>
<dbReference type="InterPro" id="IPR029016">
    <property type="entry name" value="GAF-like_dom_sf"/>
</dbReference>
<dbReference type="RefSeq" id="WP_198476617.1">
    <property type="nucleotide sequence ID" value="NZ_JADGMQ010000007.1"/>
</dbReference>
<organism evidence="6 7">
    <name type="scientific">Aquamicrobium zhengzhouense</name>
    <dbReference type="NCBI Taxonomy" id="2781738"/>
    <lineage>
        <taxon>Bacteria</taxon>
        <taxon>Pseudomonadati</taxon>
        <taxon>Pseudomonadota</taxon>
        <taxon>Alphaproteobacteria</taxon>
        <taxon>Hyphomicrobiales</taxon>
        <taxon>Phyllobacteriaceae</taxon>
        <taxon>Aquamicrobium</taxon>
    </lineage>
</organism>
<dbReference type="PANTHER" id="PTHR30136">
    <property type="entry name" value="HELIX-TURN-HELIX TRANSCRIPTIONAL REGULATOR, ICLR FAMILY"/>
    <property type="match status" value="1"/>
</dbReference>
<keyword evidence="7" id="KW-1185">Reference proteome</keyword>
<evidence type="ECO:0000259" key="4">
    <source>
        <dbReference type="PROSITE" id="PS51077"/>
    </source>
</evidence>
<dbReference type="Gene3D" id="3.30.450.40">
    <property type="match status" value="1"/>
</dbReference>
<dbReference type="Pfam" id="PF09339">
    <property type="entry name" value="HTH_IclR"/>
    <property type="match status" value="1"/>
</dbReference>
<dbReference type="SUPFAM" id="SSF46785">
    <property type="entry name" value="Winged helix' DNA-binding domain"/>
    <property type="match status" value="1"/>
</dbReference>
<keyword evidence="3" id="KW-0804">Transcription</keyword>
<evidence type="ECO:0000313" key="6">
    <source>
        <dbReference type="EMBL" id="MBI1621216.1"/>
    </source>
</evidence>
<dbReference type="EMBL" id="JADGMQ010000007">
    <property type="protein sequence ID" value="MBI1621216.1"/>
    <property type="molecule type" value="Genomic_DNA"/>
</dbReference>
<gene>
    <name evidence="6" type="ORF">IOD40_11140</name>
</gene>
<dbReference type="Gene3D" id="1.10.10.10">
    <property type="entry name" value="Winged helix-like DNA-binding domain superfamily/Winged helix DNA-binding domain"/>
    <property type="match status" value="1"/>
</dbReference>